<feature type="compositionally biased region" description="Low complexity" evidence="3">
    <location>
        <begin position="743"/>
        <end position="754"/>
    </location>
</feature>
<feature type="region of interest" description="Disordered" evidence="3">
    <location>
        <begin position="741"/>
        <end position="783"/>
    </location>
</feature>
<dbReference type="InterPro" id="IPR016024">
    <property type="entry name" value="ARM-type_fold"/>
</dbReference>
<feature type="region of interest" description="Disordered" evidence="3">
    <location>
        <begin position="821"/>
        <end position="856"/>
    </location>
</feature>
<dbReference type="PANTHER" id="PTHR12634:SF8">
    <property type="entry name" value="FIERY MOUNTAIN, ISOFORM D"/>
    <property type="match status" value="1"/>
</dbReference>
<dbReference type="GO" id="GO:0005634">
    <property type="term" value="C:nucleus"/>
    <property type="evidence" value="ECO:0007669"/>
    <property type="project" value="TreeGrafter"/>
</dbReference>
<keyword evidence="5" id="KW-1185">Reference proteome</keyword>
<evidence type="ECO:0000256" key="1">
    <source>
        <dbReference type="ARBA" id="ARBA00006180"/>
    </source>
</evidence>
<protein>
    <submittedName>
        <fullName evidence="4">Serine threonine-phosphatase 6 regulatory subunit 3 isoform X1</fullName>
    </submittedName>
</protein>
<evidence type="ECO:0000313" key="5">
    <source>
        <dbReference type="Proteomes" id="UP000276133"/>
    </source>
</evidence>
<dbReference type="STRING" id="10195.A0A3M7SXE0"/>
<accession>A0A3M7SXE0</accession>
<proteinExistence type="inferred from homology"/>
<dbReference type="GO" id="GO:0019903">
    <property type="term" value="F:protein phosphatase binding"/>
    <property type="evidence" value="ECO:0007669"/>
    <property type="project" value="InterPro"/>
</dbReference>
<evidence type="ECO:0000313" key="4">
    <source>
        <dbReference type="EMBL" id="RNA40474.1"/>
    </source>
</evidence>
<feature type="compositionally biased region" description="Polar residues" evidence="3">
    <location>
        <begin position="835"/>
        <end position="856"/>
    </location>
</feature>
<dbReference type="InterPro" id="IPR007587">
    <property type="entry name" value="SAPS"/>
</dbReference>
<gene>
    <name evidence="4" type="ORF">BpHYR1_036976</name>
</gene>
<dbReference type="EMBL" id="REGN01000640">
    <property type="protein sequence ID" value="RNA40474.1"/>
    <property type="molecule type" value="Genomic_DNA"/>
</dbReference>
<dbReference type="Pfam" id="PF04499">
    <property type="entry name" value="SAPS"/>
    <property type="match status" value="1"/>
</dbReference>
<name>A0A3M7SXE0_BRAPC</name>
<dbReference type="AlphaFoldDB" id="A0A3M7SXE0"/>
<evidence type="ECO:0000256" key="3">
    <source>
        <dbReference type="SAM" id="MobiDB-lite"/>
    </source>
</evidence>
<keyword evidence="2" id="KW-0131">Cell cycle</keyword>
<dbReference type="Proteomes" id="UP000276133">
    <property type="component" value="Unassembled WGS sequence"/>
</dbReference>
<reference evidence="4 5" key="1">
    <citation type="journal article" date="2018" name="Sci. Rep.">
        <title>Genomic signatures of local adaptation to the degree of environmental predictability in rotifers.</title>
        <authorList>
            <person name="Franch-Gras L."/>
            <person name="Hahn C."/>
            <person name="Garcia-Roger E.M."/>
            <person name="Carmona M.J."/>
            <person name="Serra M."/>
            <person name="Gomez A."/>
        </authorList>
    </citation>
    <scope>NUCLEOTIDE SEQUENCE [LARGE SCALE GENOMIC DNA]</scope>
    <source>
        <strain evidence="4">HYR1</strain>
    </source>
</reference>
<dbReference type="GO" id="GO:0005829">
    <property type="term" value="C:cytosol"/>
    <property type="evidence" value="ECO:0007669"/>
    <property type="project" value="TreeGrafter"/>
</dbReference>
<evidence type="ECO:0000256" key="2">
    <source>
        <dbReference type="ARBA" id="ARBA00023306"/>
    </source>
</evidence>
<organism evidence="4 5">
    <name type="scientific">Brachionus plicatilis</name>
    <name type="common">Marine rotifer</name>
    <name type="synonym">Brachionus muelleri</name>
    <dbReference type="NCBI Taxonomy" id="10195"/>
    <lineage>
        <taxon>Eukaryota</taxon>
        <taxon>Metazoa</taxon>
        <taxon>Spiralia</taxon>
        <taxon>Gnathifera</taxon>
        <taxon>Rotifera</taxon>
        <taxon>Eurotatoria</taxon>
        <taxon>Monogononta</taxon>
        <taxon>Pseudotrocha</taxon>
        <taxon>Ploima</taxon>
        <taxon>Brachionidae</taxon>
        <taxon>Brachionus</taxon>
    </lineage>
</organism>
<comment type="caution">
    <text evidence="4">The sequence shown here is derived from an EMBL/GenBank/DDBJ whole genome shotgun (WGS) entry which is preliminary data.</text>
</comment>
<dbReference type="OrthoDB" id="295029at2759"/>
<sequence length="856" mass="99290">MFWRFNYSNSQIPNLLEKEDVTLKEILDEEDVLQECKTNNEKLVNFLIRPENLDLLIENSIELPSDEINEKERFKYSTISCELLTSDIPAINDSLIENEAILEKLYSFLANNNQDTVNSLMASYFAKIFGCLISRKAEQFLSFIQKKEKFLQHFLQNINTSAITEILLRFLTNVDTIEIRHKVVQWLKDIGLVNGLVDLFSSEHSDEVHSNASQLFSDLIRISRDQILNQREAANDGFVSVCDISSNAQLKDPNLSSIEYLHKNSLLEQLESEEILDKFLKTILESVDKTNNSLLQGIDVFMTLLEPVTWSNEIEMNQSQEEDKLKRDKERIEIGLYSIDSIRNSCFKHLSQLSDLLQNSKPKLENYKFSNGMKIPVVGQIRLSILKLINRLLNLFDDKINQELIRLGLLNYILSMMFLYKWNNFLHVQIKDILINCFQFDFKRIQSMADQNKPIEQIRVEDLETNEFKSFVHHLFKDCNLFLKLVHFWSEYFDGVEEINEKKIMTSKPKSVGYVGHLALITNFIRKQTTDSIYSAFIKDCFDKFVEKDLVETWDEINENKINKLNTLNSIDLVHNPFLVNLASVSDAGDFIELPSDEKMNRKFSEMHQEMKINCVQDFSLSESQIVNFSTKQSGGFDKTKAISFSIDSSDDSAQMFEQVCQQRDNMNFGTSCPDISNLEDDMWVKKEIRFSENQTESTFDGKDNWAVFSSEKDFKMKIEHKNINDEPTSCIKKYSEKISNFSSSSSSSSSDGSSDSEDDNQKNVNPNKRHHNKSRPIKEMRQKIDDDIFKDSVAFKIEPLKVDEPANENWADFDKVFTKEEKEQTLEINDPWSAPSTNQDNANQQSENWANFDNC</sequence>
<dbReference type="SUPFAM" id="SSF48371">
    <property type="entry name" value="ARM repeat"/>
    <property type="match status" value="1"/>
</dbReference>
<dbReference type="GO" id="GO:0019888">
    <property type="term" value="F:protein phosphatase regulator activity"/>
    <property type="evidence" value="ECO:0007669"/>
    <property type="project" value="TreeGrafter"/>
</dbReference>
<comment type="similarity">
    <text evidence="1">Belongs to the SAPS family.</text>
</comment>
<dbReference type="PANTHER" id="PTHR12634">
    <property type="entry name" value="SIT4 YEAST -ASSOCIATING PROTEIN-RELATED"/>
    <property type="match status" value="1"/>
</dbReference>